<accession>A0A841HNL7</accession>
<reference evidence="7 8" key="1">
    <citation type="submission" date="2020-08" db="EMBL/GenBank/DDBJ databases">
        <title>Genomic Encyclopedia of Type Strains, Phase IV (KMG-IV): sequencing the most valuable type-strain genomes for metagenomic binning, comparative biology and taxonomic classification.</title>
        <authorList>
            <person name="Goeker M."/>
        </authorList>
    </citation>
    <scope>NUCLEOTIDE SEQUENCE [LARGE SCALE GENOMIC DNA]</scope>
    <source>
        <strain evidence="7 8">DSM 26723</strain>
    </source>
</reference>
<evidence type="ECO:0000259" key="6">
    <source>
        <dbReference type="PROSITE" id="PS51007"/>
    </source>
</evidence>
<gene>
    <name evidence="7" type="ORF">HNQ60_003353</name>
</gene>
<keyword evidence="2 4" id="KW-0479">Metal-binding</keyword>
<sequence>MKKRIICGSAAILLTGLSAAMFSAAASRSHEQAAPAIETPRQVIETVVVERGRYLARTAGCNDCHTPGYAGSGGAVPETNWLVGDSIGWQGAWGTTYPINLRLFMQQLTPEQWLIVARKPARPPMPWFALRDMTDQDLLAIYHYVRSLGPAGEAAPSYLPPGEVSATPVVKFPG</sequence>
<organism evidence="7 8">
    <name type="scientific">Povalibacter uvarum</name>
    <dbReference type="NCBI Taxonomy" id="732238"/>
    <lineage>
        <taxon>Bacteria</taxon>
        <taxon>Pseudomonadati</taxon>
        <taxon>Pseudomonadota</taxon>
        <taxon>Gammaproteobacteria</taxon>
        <taxon>Steroidobacterales</taxon>
        <taxon>Steroidobacteraceae</taxon>
        <taxon>Povalibacter</taxon>
    </lineage>
</organism>
<keyword evidence="1 4" id="KW-0349">Heme</keyword>
<dbReference type="InterPro" id="IPR009056">
    <property type="entry name" value="Cyt_c-like_dom"/>
</dbReference>
<comment type="caution">
    <text evidence="7">The sequence shown here is derived from an EMBL/GenBank/DDBJ whole genome shotgun (WGS) entry which is preliminary data.</text>
</comment>
<evidence type="ECO:0000256" key="5">
    <source>
        <dbReference type="SAM" id="SignalP"/>
    </source>
</evidence>
<evidence type="ECO:0000256" key="3">
    <source>
        <dbReference type="ARBA" id="ARBA00023004"/>
    </source>
</evidence>
<protein>
    <submittedName>
        <fullName evidence="7">Mono/diheme cytochrome c family protein</fullName>
    </submittedName>
</protein>
<dbReference type="AlphaFoldDB" id="A0A841HNL7"/>
<proteinExistence type="predicted"/>
<dbReference type="SUPFAM" id="SSF46626">
    <property type="entry name" value="Cytochrome c"/>
    <property type="match status" value="1"/>
</dbReference>
<dbReference type="Proteomes" id="UP000588068">
    <property type="component" value="Unassembled WGS sequence"/>
</dbReference>
<dbReference type="InterPro" id="IPR036909">
    <property type="entry name" value="Cyt_c-like_dom_sf"/>
</dbReference>
<feature type="chain" id="PRO_5032862720" evidence="5">
    <location>
        <begin position="26"/>
        <end position="174"/>
    </location>
</feature>
<dbReference type="RefSeq" id="WP_221304248.1">
    <property type="nucleotide sequence ID" value="NZ_JACHHZ010000004.1"/>
</dbReference>
<dbReference type="GO" id="GO:0020037">
    <property type="term" value="F:heme binding"/>
    <property type="evidence" value="ECO:0007669"/>
    <property type="project" value="InterPro"/>
</dbReference>
<keyword evidence="8" id="KW-1185">Reference proteome</keyword>
<dbReference type="EMBL" id="JACHHZ010000004">
    <property type="protein sequence ID" value="MBB6094466.1"/>
    <property type="molecule type" value="Genomic_DNA"/>
</dbReference>
<evidence type="ECO:0000313" key="8">
    <source>
        <dbReference type="Proteomes" id="UP000588068"/>
    </source>
</evidence>
<dbReference type="Gene3D" id="1.10.760.10">
    <property type="entry name" value="Cytochrome c-like domain"/>
    <property type="match status" value="1"/>
</dbReference>
<dbReference type="Pfam" id="PF00034">
    <property type="entry name" value="Cytochrom_C"/>
    <property type="match status" value="1"/>
</dbReference>
<evidence type="ECO:0000313" key="7">
    <source>
        <dbReference type="EMBL" id="MBB6094466.1"/>
    </source>
</evidence>
<evidence type="ECO:0000256" key="4">
    <source>
        <dbReference type="PROSITE-ProRule" id="PRU00433"/>
    </source>
</evidence>
<dbReference type="PROSITE" id="PS51007">
    <property type="entry name" value="CYTC"/>
    <property type="match status" value="1"/>
</dbReference>
<keyword evidence="3 4" id="KW-0408">Iron</keyword>
<dbReference type="GO" id="GO:0009055">
    <property type="term" value="F:electron transfer activity"/>
    <property type="evidence" value="ECO:0007669"/>
    <property type="project" value="InterPro"/>
</dbReference>
<evidence type="ECO:0000256" key="2">
    <source>
        <dbReference type="ARBA" id="ARBA00022723"/>
    </source>
</evidence>
<feature type="domain" description="Cytochrome c" evidence="6">
    <location>
        <begin position="47"/>
        <end position="149"/>
    </location>
</feature>
<keyword evidence="5" id="KW-0732">Signal</keyword>
<feature type="signal peptide" evidence="5">
    <location>
        <begin position="1"/>
        <end position="25"/>
    </location>
</feature>
<dbReference type="GO" id="GO:0046872">
    <property type="term" value="F:metal ion binding"/>
    <property type="evidence" value="ECO:0007669"/>
    <property type="project" value="UniProtKB-KW"/>
</dbReference>
<name>A0A841HNL7_9GAMM</name>
<evidence type="ECO:0000256" key="1">
    <source>
        <dbReference type="ARBA" id="ARBA00022617"/>
    </source>
</evidence>